<keyword evidence="3" id="KW-1185">Reference proteome</keyword>
<dbReference type="InterPro" id="IPR026716">
    <property type="entry name" value="PBIR1/2/3"/>
</dbReference>
<sequence length="256" mass="28703">MAYTRGTPRPIHETQPVDLFSREREPENLESPELSFSEDMAQEKMDLDLDPLPSSTTIEDNTLRRSSSAPLINELRNDSQVFQPDTLRARRNSTTFVGQPCLEEGMDLGNRETMYEWEVQTAIQLTQSWKESLNVGNNNLEKAPSPECSNLTPASSATSLTGRTGKQCFSPSLQACVSCTGFLPSPIPSPVRRFAISQSPINILRSSILGPLKRKGEMVLEHQPKRFFQDTTNVFSSGTTHMSDSNMWEKSWPSQM</sequence>
<reference evidence="4" key="1">
    <citation type="submission" date="2025-08" db="UniProtKB">
        <authorList>
            <consortium name="RefSeq"/>
        </authorList>
    </citation>
    <scope>IDENTIFICATION</scope>
</reference>
<comment type="similarity">
    <text evidence="1">Belongs to the FAM122 family.</text>
</comment>
<dbReference type="PANTHER" id="PTHR22227:SF3">
    <property type="entry name" value="PABIR FAMILY MEMBER 1"/>
    <property type="match status" value="1"/>
</dbReference>
<proteinExistence type="inferred from homology"/>
<evidence type="ECO:0000256" key="1">
    <source>
        <dbReference type="ARBA" id="ARBA00006725"/>
    </source>
</evidence>
<organism evidence="3 4">
    <name type="scientific">Vicugna pacos</name>
    <name type="common">Alpaca</name>
    <name type="synonym">Lama pacos</name>
    <dbReference type="NCBI Taxonomy" id="30538"/>
    <lineage>
        <taxon>Eukaryota</taxon>
        <taxon>Metazoa</taxon>
        <taxon>Chordata</taxon>
        <taxon>Craniata</taxon>
        <taxon>Vertebrata</taxon>
        <taxon>Euteleostomi</taxon>
        <taxon>Mammalia</taxon>
        <taxon>Eutheria</taxon>
        <taxon>Laurasiatheria</taxon>
        <taxon>Artiodactyla</taxon>
        <taxon>Tylopoda</taxon>
        <taxon>Camelidae</taxon>
        <taxon>Vicugna</taxon>
    </lineage>
</organism>
<dbReference type="GeneID" id="102531020"/>
<evidence type="ECO:0000313" key="3">
    <source>
        <dbReference type="Proteomes" id="UP001652581"/>
    </source>
</evidence>
<feature type="compositionally biased region" description="Polar residues" evidence="2">
    <location>
        <begin position="147"/>
        <end position="163"/>
    </location>
</feature>
<protein>
    <submittedName>
        <fullName evidence="4">P2R1A-PPP2R2A-interacting phosphatase regulator 1-like isoform X1</fullName>
    </submittedName>
</protein>
<dbReference type="Proteomes" id="UP001652581">
    <property type="component" value="Chromosome X"/>
</dbReference>
<feature type="region of interest" description="Disordered" evidence="2">
    <location>
        <begin position="142"/>
        <end position="163"/>
    </location>
</feature>
<dbReference type="RefSeq" id="XP_072812300.1">
    <property type="nucleotide sequence ID" value="XM_072956199.1"/>
</dbReference>
<evidence type="ECO:0000256" key="2">
    <source>
        <dbReference type="SAM" id="MobiDB-lite"/>
    </source>
</evidence>
<gene>
    <name evidence="4" type="primary">LOC102531020</name>
</gene>
<accession>A0ABM5CUG1</accession>
<evidence type="ECO:0000313" key="4">
    <source>
        <dbReference type="RefSeq" id="XP_072812300.1"/>
    </source>
</evidence>
<name>A0ABM5CUG1_VICPA</name>
<feature type="region of interest" description="Disordered" evidence="2">
    <location>
        <begin position="1"/>
        <end position="40"/>
    </location>
</feature>
<dbReference type="PANTHER" id="PTHR22227">
    <property type="entry name" value="FAMILY WITH SEQUENCE SIMILARITY 122B ISOFORM X1"/>
    <property type="match status" value="1"/>
</dbReference>